<reference evidence="1" key="1">
    <citation type="journal article" date="2022" name="Int. J. Mol. Sci.">
        <title>Draft Genome of Tanacetum Coccineum: Genomic Comparison of Closely Related Tanacetum-Family Plants.</title>
        <authorList>
            <person name="Yamashiro T."/>
            <person name="Shiraishi A."/>
            <person name="Nakayama K."/>
            <person name="Satake H."/>
        </authorList>
    </citation>
    <scope>NUCLEOTIDE SEQUENCE</scope>
</reference>
<keyword evidence="2" id="KW-1185">Reference proteome</keyword>
<evidence type="ECO:0000313" key="1">
    <source>
        <dbReference type="EMBL" id="GJT45446.1"/>
    </source>
</evidence>
<protein>
    <submittedName>
        <fullName evidence="1">Uncharacterized protein</fullName>
    </submittedName>
</protein>
<evidence type="ECO:0000313" key="2">
    <source>
        <dbReference type="Proteomes" id="UP001151760"/>
    </source>
</evidence>
<dbReference type="EMBL" id="BQNB010015902">
    <property type="protein sequence ID" value="GJT45446.1"/>
    <property type="molecule type" value="Genomic_DNA"/>
</dbReference>
<gene>
    <name evidence="1" type="ORF">Tco_0954161</name>
</gene>
<comment type="caution">
    <text evidence="1">The sequence shown here is derived from an EMBL/GenBank/DDBJ whole genome shotgun (WGS) entry which is preliminary data.</text>
</comment>
<accession>A0ABQ5E1Y5</accession>
<organism evidence="1 2">
    <name type="scientific">Tanacetum coccineum</name>
    <dbReference type="NCBI Taxonomy" id="301880"/>
    <lineage>
        <taxon>Eukaryota</taxon>
        <taxon>Viridiplantae</taxon>
        <taxon>Streptophyta</taxon>
        <taxon>Embryophyta</taxon>
        <taxon>Tracheophyta</taxon>
        <taxon>Spermatophyta</taxon>
        <taxon>Magnoliopsida</taxon>
        <taxon>eudicotyledons</taxon>
        <taxon>Gunneridae</taxon>
        <taxon>Pentapetalae</taxon>
        <taxon>asterids</taxon>
        <taxon>campanulids</taxon>
        <taxon>Asterales</taxon>
        <taxon>Asteraceae</taxon>
        <taxon>Asteroideae</taxon>
        <taxon>Anthemideae</taxon>
        <taxon>Anthemidinae</taxon>
        <taxon>Tanacetum</taxon>
    </lineage>
</organism>
<dbReference type="Proteomes" id="UP001151760">
    <property type="component" value="Unassembled WGS sequence"/>
</dbReference>
<proteinExistence type="predicted"/>
<reference evidence="1" key="2">
    <citation type="submission" date="2022-01" db="EMBL/GenBank/DDBJ databases">
        <authorList>
            <person name="Yamashiro T."/>
            <person name="Shiraishi A."/>
            <person name="Satake H."/>
            <person name="Nakayama K."/>
        </authorList>
    </citation>
    <scope>NUCLEOTIDE SEQUENCE</scope>
</reference>
<sequence length="271" mass="30956">MLNFEKQIVLKQEIDQREFVTHWDPDAALKRNVQKRLSEEFKPLASKINVQLNNFKKSIVKEIKDDLKYVLSLEDEFDGKCLIFDIQTEFFKAQFESTISESYSQVYENNMFEQNSSLESENCCLKKTITQFQQYFSKLEAHCINLELQLRNNVLKSGQHGQMLNKTSNEAKIKTDIHVIESINIELEGLRWIPTGKTIGTCLNTDDSAIPLGKETCSPKYVIRVNSSSLSADTSMASEPISSKDSPDAHFKEKCMLQCALSQKEEKSSSS</sequence>
<name>A0ABQ5E1Y5_9ASTR</name>